<reference evidence="2" key="1">
    <citation type="submission" date="2018-06" db="EMBL/GenBank/DDBJ databases">
        <authorList>
            <person name="Zhirakovskaya E."/>
        </authorList>
    </citation>
    <scope>NUCLEOTIDE SEQUENCE</scope>
</reference>
<gene>
    <name evidence="2" type="ORF">MNBD_GAMMA12-526</name>
</gene>
<sequence>MNVLVIGKSGTIGGWAEYISTAFEREGYTSYVFAVAGNSHLQHLKCKLYKSKQSQYEKYMVARFEKFIVKHPVDICISLCSYTVPSVLFECLRNQYPNCFNIAWVADKFDQEAQYSASLFDQIYYTDTRFMIDHNALGFESPANYMPHAVAPETFSISTQNRIDKMLLVTNRTALREQLVEAIKQPIQVCGRGWKRYKSHSRHKISPHKVALKKLPVLFRQYLAVLNIKNEDYLLHGLTQKSFEPFSCKTVVVHEAVADIDRCFEPEKEMLVFHSEEELNSIYDKLLNDSAYVKKIANAGYKRVTASHTYSHRIAEFIRAAS</sequence>
<protein>
    <recommendedName>
        <fullName evidence="1">Spore protein YkvP/CgeB glycosyl transferase-like domain-containing protein</fullName>
    </recommendedName>
</protein>
<accession>A0A3B0XXM5</accession>
<feature type="domain" description="Spore protein YkvP/CgeB glycosyl transferase-like" evidence="1">
    <location>
        <begin position="176"/>
        <end position="318"/>
    </location>
</feature>
<dbReference type="EMBL" id="UOFL01000041">
    <property type="protein sequence ID" value="VAW73125.1"/>
    <property type="molecule type" value="Genomic_DNA"/>
</dbReference>
<dbReference type="InterPro" id="IPR055259">
    <property type="entry name" value="YkvP/CgeB_Glyco_trans-like"/>
</dbReference>
<dbReference type="AlphaFoldDB" id="A0A3B0XXM5"/>
<evidence type="ECO:0000313" key="2">
    <source>
        <dbReference type="EMBL" id="VAW73125.1"/>
    </source>
</evidence>
<dbReference type="Pfam" id="PF13524">
    <property type="entry name" value="Glyco_trans_1_2"/>
    <property type="match status" value="1"/>
</dbReference>
<name>A0A3B0XXM5_9ZZZZ</name>
<organism evidence="2">
    <name type="scientific">hydrothermal vent metagenome</name>
    <dbReference type="NCBI Taxonomy" id="652676"/>
    <lineage>
        <taxon>unclassified sequences</taxon>
        <taxon>metagenomes</taxon>
        <taxon>ecological metagenomes</taxon>
    </lineage>
</organism>
<evidence type="ECO:0000259" key="1">
    <source>
        <dbReference type="Pfam" id="PF13524"/>
    </source>
</evidence>
<proteinExistence type="predicted"/>